<dbReference type="Gene3D" id="2.40.110.10">
    <property type="entry name" value="Butyryl-CoA Dehydrogenase, subunit A, domain 2"/>
    <property type="match status" value="1"/>
</dbReference>
<dbReference type="InterPro" id="IPR013786">
    <property type="entry name" value="AcylCoA_DH/ox_N"/>
</dbReference>
<feature type="domain" description="Acyl-CoA oxidase/dehydrogenase middle" evidence="2">
    <location>
        <begin position="129"/>
        <end position="216"/>
    </location>
</feature>
<dbReference type="PANTHER" id="PTHR43884:SF12">
    <property type="entry name" value="ISOVALERYL-COA DEHYDROGENASE, MITOCHONDRIAL-RELATED"/>
    <property type="match status" value="1"/>
</dbReference>
<proteinExistence type="predicted"/>
<evidence type="ECO:0000256" key="1">
    <source>
        <dbReference type="ARBA" id="ARBA00022630"/>
    </source>
</evidence>
<dbReference type="InterPro" id="IPR037069">
    <property type="entry name" value="AcylCoA_DH/ox_N_sf"/>
</dbReference>
<dbReference type="InterPro" id="IPR036250">
    <property type="entry name" value="AcylCo_DH-like_C"/>
</dbReference>
<comment type="caution">
    <text evidence="4">The sequence shown here is derived from an EMBL/GenBank/DDBJ whole genome shotgun (WGS) entry which is preliminary data.</text>
</comment>
<dbReference type="PANTHER" id="PTHR43884">
    <property type="entry name" value="ACYL-COA DEHYDROGENASE"/>
    <property type="match status" value="1"/>
</dbReference>
<dbReference type="Gene3D" id="1.20.140.10">
    <property type="entry name" value="Butyryl-CoA Dehydrogenase, subunit A, domain 3"/>
    <property type="match status" value="1"/>
</dbReference>
<keyword evidence="1" id="KW-0285">Flavoprotein</keyword>
<evidence type="ECO:0000313" key="5">
    <source>
        <dbReference type="Proteomes" id="UP001604002"/>
    </source>
</evidence>
<dbReference type="InterPro" id="IPR009100">
    <property type="entry name" value="AcylCoA_DH/oxidase_NM_dom_sf"/>
</dbReference>
<dbReference type="SUPFAM" id="SSF47203">
    <property type="entry name" value="Acyl-CoA dehydrogenase C-terminal domain-like"/>
    <property type="match status" value="1"/>
</dbReference>
<keyword evidence="5" id="KW-1185">Reference proteome</keyword>
<evidence type="ECO:0000259" key="2">
    <source>
        <dbReference type="Pfam" id="PF02770"/>
    </source>
</evidence>
<gene>
    <name evidence="4" type="ORF">V5F32_14120</name>
</gene>
<protein>
    <submittedName>
        <fullName evidence="4">Acyl-CoA dehydrogenase family protein</fullName>
    </submittedName>
</protein>
<evidence type="ECO:0000259" key="3">
    <source>
        <dbReference type="Pfam" id="PF02771"/>
    </source>
</evidence>
<dbReference type="SUPFAM" id="SSF56645">
    <property type="entry name" value="Acyl-CoA dehydrogenase NM domain-like"/>
    <property type="match status" value="1"/>
</dbReference>
<dbReference type="InterPro" id="IPR006091">
    <property type="entry name" value="Acyl-CoA_Oxase/DH_mid-dom"/>
</dbReference>
<evidence type="ECO:0000313" key="4">
    <source>
        <dbReference type="EMBL" id="MFG1373306.1"/>
    </source>
</evidence>
<reference evidence="4 5" key="1">
    <citation type="submission" date="2024-02" db="EMBL/GenBank/DDBJ databases">
        <title>Expansion and revision of Xanthobacter and proposal of Roseixanthobacter gen. nov.</title>
        <authorList>
            <person name="Soltysiak M.P.M."/>
            <person name="Jalihal A."/>
            <person name="Ory A."/>
            <person name="Chrisophersen C."/>
            <person name="Lee A.D."/>
            <person name="Boulton J."/>
            <person name="Springer M."/>
        </authorList>
    </citation>
    <scope>NUCLEOTIDE SEQUENCE [LARGE SCALE GENOMIC DNA]</scope>
    <source>
        <strain evidence="4 5">23A</strain>
    </source>
</reference>
<dbReference type="InterPro" id="IPR046373">
    <property type="entry name" value="Acyl-CoA_Oxase/DH_mid-dom_sf"/>
</dbReference>
<name>A0ABW6ZZS6_9HYPH</name>
<dbReference type="PIRSF" id="PIRSF016578">
    <property type="entry name" value="HsaA"/>
    <property type="match status" value="1"/>
</dbReference>
<dbReference type="EMBL" id="JBAFVH010000007">
    <property type="protein sequence ID" value="MFG1373306.1"/>
    <property type="molecule type" value="Genomic_DNA"/>
</dbReference>
<dbReference type="Pfam" id="PF02771">
    <property type="entry name" value="Acyl-CoA_dh_N"/>
    <property type="match status" value="1"/>
</dbReference>
<dbReference type="Pfam" id="PF02770">
    <property type="entry name" value="Acyl-CoA_dh_M"/>
    <property type="match status" value="1"/>
</dbReference>
<dbReference type="Gene3D" id="1.10.540.10">
    <property type="entry name" value="Acyl-CoA dehydrogenase/oxidase, N-terminal domain"/>
    <property type="match status" value="1"/>
</dbReference>
<dbReference type="RefSeq" id="WP_393993091.1">
    <property type="nucleotide sequence ID" value="NZ_JBAFVH010000007.1"/>
</dbReference>
<feature type="domain" description="Acyl-CoA dehydrogenase/oxidase N-terminal" evidence="3">
    <location>
        <begin position="24"/>
        <end position="101"/>
    </location>
</feature>
<accession>A0ABW6ZZS6</accession>
<sequence length="381" mass="40457">MSVGIQAAIEPVRTDWLAQVDNTADEIGAHAAEHDAHESFVSDTFQKLKAEGFFKALVPEEFGGGGASVADICQVVRRLGAQCGSTALAFSMHSHLVATAAWRWRHQNAPTDGLLKRVAAENLVLVSSGGSDWLRSEGTATPCEGGFRINARKVFSSGCPAGDLLMTSAVHDDPEAGPTVLHFAVPFKAPGVTVLDTWHVMGMRGTGSHDVLLRDVFVPAASIAGRRPQGKWHLLFHTISMIAFPIIYSAYMGVADGARATALEIGRRRGFDTGLPARVGAMENAHTMAGLALDAMVRMAGEATPGPETTSRVMTARTLAGRGAIETVERAMDVVGGASFYRGLGLERAFRDVQGARFHPLRADEQALFTGRVALGLDVDG</sequence>
<dbReference type="Proteomes" id="UP001604002">
    <property type="component" value="Unassembled WGS sequence"/>
</dbReference>
<organism evidence="4 5">
    <name type="scientific">Xanthobacter oligotrophicus</name>
    <dbReference type="NCBI Taxonomy" id="2607286"/>
    <lineage>
        <taxon>Bacteria</taxon>
        <taxon>Pseudomonadati</taxon>
        <taxon>Pseudomonadota</taxon>
        <taxon>Alphaproteobacteria</taxon>
        <taxon>Hyphomicrobiales</taxon>
        <taxon>Xanthobacteraceae</taxon>
        <taxon>Xanthobacter</taxon>
    </lineage>
</organism>